<organism evidence="10 11">
    <name type="scientific">Actinomadura livida</name>
    <dbReference type="NCBI Taxonomy" id="79909"/>
    <lineage>
        <taxon>Bacteria</taxon>
        <taxon>Bacillati</taxon>
        <taxon>Actinomycetota</taxon>
        <taxon>Actinomycetes</taxon>
        <taxon>Streptosporangiales</taxon>
        <taxon>Thermomonosporaceae</taxon>
        <taxon>Actinomadura</taxon>
    </lineage>
</organism>
<keyword evidence="3 7" id="KW-0812">Transmembrane</keyword>
<protein>
    <submittedName>
        <fullName evidence="9">ABC transporter permease</fullName>
    </submittedName>
</protein>
<keyword evidence="4 7" id="KW-1133">Transmembrane helix</keyword>
<evidence type="ECO:0000256" key="1">
    <source>
        <dbReference type="ARBA" id="ARBA00004651"/>
    </source>
</evidence>
<feature type="transmembrane region" description="Helical" evidence="7">
    <location>
        <begin position="962"/>
        <end position="989"/>
    </location>
</feature>
<feature type="domain" description="ABC3 transporter permease C-terminal" evidence="8">
    <location>
        <begin position="972"/>
        <end position="1090"/>
    </location>
</feature>
<accession>A0A7W7IIS6</accession>
<dbReference type="Proteomes" id="UP000549343">
    <property type="component" value="Unassembled WGS sequence"/>
</dbReference>
<feature type="transmembrane region" description="Helical" evidence="7">
    <location>
        <begin position="392"/>
        <end position="413"/>
    </location>
</feature>
<feature type="transmembrane region" description="Helical" evidence="7">
    <location>
        <begin position="534"/>
        <end position="554"/>
    </location>
</feature>
<reference evidence="12" key="2">
    <citation type="journal article" date="2019" name="Int. J. Syst. Evol. Microbiol.">
        <title>The Global Catalogue of Microorganisms (GCM) 10K type strain sequencing project: providing services to taxonomists for standard genome sequencing and annotation.</title>
        <authorList>
            <consortium name="The Broad Institute Genomics Platform"/>
            <consortium name="The Broad Institute Genome Sequencing Center for Infectious Disease"/>
            <person name="Wu L."/>
            <person name="Ma J."/>
        </authorList>
    </citation>
    <scope>NUCLEOTIDE SEQUENCE [LARGE SCALE GENOMIC DNA]</scope>
    <source>
        <strain evidence="12">JCM 10667</strain>
    </source>
</reference>
<dbReference type="Pfam" id="PF02687">
    <property type="entry name" value="FtsX"/>
    <property type="match status" value="2"/>
</dbReference>
<evidence type="ECO:0000256" key="6">
    <source>
        <dbReference type="ARBA" id="ARBA00038076"/>
    </source>
</evidence>
<dbReference type="PANTHER" id="PTHR30572:SF4">
    <property type="entry name" value="ABC TRANSPORTER PERMEASE YTRF"/>
    <property type="match status" value="1"/>
</dbReference>
<evidence type="ECO:0000256" key="7">
    <source>
        <dbReference type="SAM" id="Phobius"/>
    </source>
</evidence>
<reference evidence="9" key="4">
    <citation type="submission" date="2023-12" db="EMBL/GenBank/DDBJ databases">
        <authorList>
            <person name="Sun Q."/>
            <person name="Inoue M."/>
        </authorList>
    </citation>
    <scope>NUCLEOTIDE SEQUENCE</scope>
    <source>
        <strain evidence="9">JCM 10667</strain>
    </source>
</reference>
<dbReference type="GO" id="GO:0022857">
    <property type="term" value="F:transmembrane transporter activity"/>
    <property type="evidence" value="ECO:0007669"/>
    <property type="project" value="TreeGrafter"/>
</dbReference>
<dbReference type="PANTHER" id="PTHR30572">
    <property type="entry name" value="MEMBRANE COMPONENT OF TRANSPORTER-RELATED"/>
    <property type="match status" value="1"/>
</dbReference>
<comment type="similarity">
    <text evidence="6">Belongs to the ABC-4 integral membrane protein family.</text>
</comment>
<feature type="transmembrane region" description="Helical" evidence="7">
    <location>
        <begin position="434"/>
        <end position="456"/>
    </location>
</feature>
<dbReference type="EMBL" id="BAAAHD010000010">
    <property type="protein sequence ID" value="GAA0552134.1"/>
    <property type="molecule type" value="Genomic_DNA"/>
</dbReference>
<keyword evidence="5 7" id="KW-0472">Membrane</keyword>
<feature type="transmembrane region" description="Helical" evidence="7">
    <location>
        <begin position="1062"/>
        <end position="1086"/>
    </location>
</feature>
<comment type="subcellular location">
    <subcellularLocation>
        <location evidence="1">Cell membrane</location>
        <topology evidence="1">Multi-pass membrane protein</topology>
    </subcellularLocation>
</comment>
<evidence type="ECO:0000313" key="10">
    <source>
        <dbReference type="EMBL" id="MBB4777838.1"/>
    </source>
</evidence>
<dbReference type="RefSeq" id="WP_184888565.1">
    <property type="nucleotide sequence ID" value="NZ_BAAAHD010000010.1"/>
</dbReference>
<evidence type="ECO:0000259" key="8">
    <source>
        <dbReference type="Pfam" id="PF02687"/>
    </source>
</evidence>
<proteinExistence type="inferred from homology"/>
<comment type="caution">
    <text evidence="10">The sequence shown here is derived from an EMBL/GenBank/DDBJ whole genome shotgun (WGS) entry which is preliminary data.</text>
</comment>
<name>A0A7W7IIS6_9ACTN</name>
<keyword evidence="12" id="KW-1185">Reference proteome</keyword>
<feature type="transmembrane region" description="Helical" evidence="7">
    <location>
        <begin position="299"/>
        <end position="321"/>
    </location>
</feature>
<evidence type="ECO:0000313" key="9">
    <source>
        <dbReference type="EMBL" id="GAA0552134.1"/>
    </source>
</evidence>
<dbReference type="EMBL" id="JACHMV010000001">
    <property type="protein sequence ID" value="MBB4777838.1"/>
    <property type="molecule type" value="Genomic_DNA"/>
</dbReference>
<dbReference type="InterPro" id="IPR003838">
    <property type="entry name" value="ABC3_permease_C"/>
</dbReference>
<feature type="transmembrane region" description="Helical" evidence="7">
    <location>
        <begin position="342"/>
        <end position="365"/>
    </location>
</feature>
<feature type="domain" description="ABC3 transporter permease C-terminal" evidence="8">
    <location>
        <begin position="305"/>
        <end position="413"/>
    </location>
</feature>
<evidence type="ECO:0000256" key="2">
    <source>
        <dbReference type="ARBA" id="ARBA00022475"/>
    </source>
</evidence>
<evidence type="ECO:0000256" key="4">
    <source>
        <dbReference type="ARBA" id="ARBA00022989"/>
    </source>
</evidence>
<feature type="transmembrane region" description="Helical" evidence="7">
    <location>
        <begin position="476"/>
        <end position="497"/>
    </location>
</feature>
<dbReference type="GO" id="GO:0005886">
    <property type="term" value="C:plasma membrane"/>
    <property type="evidence" value="ECO:0007669"/>
    <property type="project" value="UniProtKB-SubCell"/>
</dbReference>
<dbReference type="InterPro" id="IPR050250">
    <property type="entry name" value="Macrolide_Exporter_MacB"/>
</dbReference>
<keyword evidence="2" id="KW-1003">Cell membrane</keyword>
<evidence type="ECO:0000256" key="5">
    <source>
        <dbReference type="ARBA" id="ARBA00023136"/>
    </source>
</evidence>
<feature type="transmembrane region" description="Helical" evidence="7">
    <location>
        <begin position="1020"/>
        <end position="1042"/>
    </location>
</feature>
<evidence type="ECO:0000313" key="12">
    <source>
        <dbReference type="Proteomes" id="UP001501427"/>
    </source>
</evidence>
<reference evidence="10 11" key="3">
    <citation type="submission" date="2020-08" db="EMBL/GenBank/DDBJ databases">
        <title>Sequencing the genomes of 1000 actinobacteria strains.</title>
        <authorList>
            <person name="Klenk H.-P."/>
        </authorList>
    </citation>
    <scope>NUCLEOTIDE SEQUENCE [LARGE SCALE GENOMIC DNA]</scope>
    <source>
        <strain evidence="10 11">DSM 44772</strain>
    </source>
</reference>
<reference evidence="9" key="1">
    <citation type="journal article" date="2014" name="Int. J. Syst. Evol. Microbiol.">
        <title>Complete genome of a new Firmicutes species belonging to the dominant human colonic microbiota ('Ruminococcus bicirculans') reveals two chromosomes and a selective capacity to utilize plant glucans.</title>
        <authorList>
            <consortium name="NISC Comparative Sequencing Program"/>
            <person name="Wegmann U."/>
            <person name="Louis P."/>
            <person name="Goesmann A."/>
            <person name="Henrissat B."/>
            <person name="Duncan S.H."/>
            <person name="Flint H.J."/>
        </authorList>
    </citation>
    <scope>NUCLEOTIDE SEQUENCE</scope>
    <source>
        <strain evidence="9">JCM 10667</strain>
    </source>
</reference>
<dbReference type="Proteomes" id="UP001501427">
    <property type="component" value="Unassembled WGS sequence"/>
</dbReference>
<evidence type="ECO:0000313" key="11">
    <source>
        <dbReference type="Proteomes" id="UP000549343"/>
    </source>
</evidence>
<sequence length="1104" mass="113565">MGRRRGFVIGRMAGDRTLMLAACATALFTTAVLAALAGYTGPVTREGMRRTLADATFETAGTTIGAHVRPGGLAEVRDRVGRALGEIYGDVPLAVSMSVRGDSYTLPGQEDADHPELTTFAAYTGIERHARLTSGRWPAAGGKSGEVEAVLPRAAAEAMRVEVDDAFTLKGRVDTASAVDVRVVGLFDVPDPGHHFWQGDGLVTTGAERLDYTTYGPLVVPPEVFGERFGGTGSDARFTVLPDLSVLDTGDLGPLADRVGAGEETLREGGDGAQYSVVTDLPELLRQLREAVQVARSAMLIPVIQLVVLAGCAWLLVARLLADHRRGEVALLRTRGMGMRQLAAAGLAEGLLVVLPAAVLGPLLAGPLLRLAGYAPAVRESGLRPAAGPSPALWIVSVAVALACAVALTIPTLRGANRTFVEAQAGLGRPGRGVLRGSGVDLALLLVAGLAVWQLTRYGVDGAGGGPGGGPGGVDPFIVSGPALALLAGGVLLLRAVPAVSRAAERVATRGRGLVPALGTRQVGRRRLRYTGPVLLLVMAMAVGVLSVTTISTWSRSHTDRADFRSGADLRFVPSSGGEGPAPLGQGGRFAALPGVTSATPVLRADASLGTRPAVLLGADATALGPLLRVPAGLRRDLRLDELARARPAAPALTVPGRPERLLFDLRLSPAEPGRRPPPGEDHEIAVTIVDGQGFTRRAALPGIAADGDEHTIALDDLAGRDGALSYPLSIRGIHYSYDENPLAKGLVLDVLSVRGDGTGEAPRPPGSRWAAFARSTDATKQLDPRVADTEGAMGRLTIPPTPEHASGTRVTEPLGEVSAVLGTAAAPPSRGPGNTALQPAVPGVITGEAARRAGVGTGGTVTLSTVDGDQPVEVVGVAPALPSVPPDVPAVLVDLPTLTGSRLTAGGADTGSVTPGEWWAATREGRTGPAVQALTGHPAWGEVAADRTALRSQRRDAHLGAALQGALLLGFGAALAFAVIAFVVNAAVTAGARSRELAVLRALGVRPRQIAGMFAIEQAYLVVLGLLGGTVLGLVVARLVVPHVVLSVQAAEPYPPAELVVRWPVVLGMLAGVALVLGLVLPAVVRTLRRRNLGAGLRAGEDR</sequence>
<dbReference type="AlphaFoldDB" id="A0A7W7IIS6"/>
<evidence type="ECO:0000256" key="3">
    <source>
        <dbReference type="ARBA" id="ARBA00022692"/>
    </source>
</evidence>
<gene>
    <name evidence="10" type="ORF">F4557_006256</name>
    <name evidence="9" type="ORF">GCM10009546_12760</name>
</gene>